<comment type="subcellular location">
    <subcellularLocation>
        <location evidence="1">Membrane</location>
        <topology evidence="1">Multi-pass membrane protein</topology>
    </subcellularLocation>
</comment>
<evidence type="ECO:0000256" key="2">
    <source>
        <dbReference type="ARBA" id="ARBA00022448"/>
    </source>
</evidence>
<feature type="transmembrane region" description="Helical" evidence="6">
    <location>
        <begin position="448"/>
        <end position="466"/>
    </location>
</feature>
<keyword evidence="8" id="KW-1185">Reference proteome</keyword>
<dbReference type="PIRSF" id="PIRSF006060">
    <property type="entry name" value="AA_transporter"/>
    <property type="match status" value="1"/>
</dbReference>
<dbReference type="EMBL" id="BPQB01000002">
    <property type="protein sequence ID" value="GJE85245.1"/>
    <property type="molecule type" value="Genomic_DNA"/>
</dbReference>
<name>A0A9P3G008_9APHY</name>
<gene>
    <name evidence="7" type="ORF">PsYK624_013230</name>
</gene>
<feature type="transmembrane region" description="Helical" evidence="6">
    <location>
        <begin position="193"/>
        <end position="217"/>
    </location>
</feature>
<comment type="caution">
    <text evidence="7">The sequence shown here is derived from an EMBL/GenBank/DDBJ whole genome shotgun (WGS) entry which is preliminary data.</text>
</comment>
<evidence type="ECO:0000313" key="7">
    <source>
        <dbReference type="EMBL" id="GJE85245.1"/>
    </source>
</evidence>
<dbReference type="Proteomes" id="UP000703269">
    <property type="component" value="Unassembled WGS sequence"/>
</dbReference>
<dbReference type="PANTHER" id="PTHR45649:SF26">
    <property type="entry name" value="OS04G0435100 PROTEIN"/>
    <property type="match status" value="1"/>
</dbReference>
<reference evidence="7 8" key="1">
    <citation type="submission" date="2021-08" db="EMBL/GenBank/DDBJ databases">
        <title>Draft Genome Sequence of Phanerochaete sordida strain YK-624.</title>
        <authorList>
            <person name="Mori T."/>
            <person name="Dohra H."/>
            <person name="Suzuki T."/>
            <person name="Kawagishi H."/>
            <person name="Hirai H."/>
        </authorList>
    </citation>
    <scope>NUCLEOTIDE SEQUENCE [LARGE SCALE GENOMIC DNA]</scope>
    <source>
        <strain evidence="7 8">YK-624</strain>
    </source>
</reference>
<evidence type="ECO:0000256" key="4">
    <source>
        <dbReference type="ARBA" id="ARBA00022989"/>
    </source>
</evidence>
<organism evidence="7 8">
    <name type="scientific">Phanerochaete sordida</name>
    <dbReference type="NCBI Taxonomy" id="48140"/>
    <lineage>
        <taxon>Eukaryota</taxon>
        <taxon>Fungi</taxon>
        <taxon>Dikarya</taxon>
        <taxon>Basidiomycota</taxon>
        <taxon>Agaricomycotina</taxon>
        <taxon>Agaricomycetes</taxon>
        <taxon>Polyporales</taxon>
        <taxon>Phanerochaetaceae</taxon>
        <taxon>Phanerochaete</taxon>
    </lineage>
</organism>
<dbReference type="Gene3D" id="1.20.1740.10">
    <property type="entry name" value="Amino acid/polyamine transporter I"/>
    <property type="match status" value="1"/>
</dbReference>
<keyword evidence="5 6" id="KW-0472">Membrane</keyword>
<dbReference type="PANTHER" id="PTHR45649">
    <property type="entry name" value="AMINO-ACID PERMEASE BAT1"/>
    <property type="match status" value="1"/>
</dbReference>
<accession>A0A9P3G008</accession>
<sequence>MSAEDEKAQGSPRLDVESISYANDDDAMLEMMGYKPEFKRDFSFLGLWSLCSSELAVLPGVAGTIWYTMGYCGLVGMTWGWLVGAVMGQPLAYSLAELASAYPTSGGLYYWAYMTAAPRYKKLSCYVVAWSMIISTPLACCSITYSAAQMLIATAQLAYPNYLAEVWHVYLVYLAMMFASYAIICLPTKYVSWFNIWATALGIVVLIVTTILLPAMANELNSGKDIFTSLYNQTGWPDGWAFCMTFLSATWTLSGYDVAAHVAEETSHAAITVPRAMVWSTWSSAGLGFVYLISLALCSTDIDALMSNPLGQPIGTLTANIVGTKAGIALLAINFFAQFGCGVAFFVAASRIFFAYSRDKALPFSDWLSKVDPRTQTPNNASLVVFVTSAAFGAISIGSDTAFEAFFSGSTLAGQVSYIFPVLGRCLYEDNPDYAPGPYNLGRWSRTIRWVAVAWNFFIMPLVSFPDYPMPAPADMNWAVVVYVPFQIIAMIYWWFWGYKTFTGPRPNSKKIVKGTDDASYEDEKEK</sequence>
<feature type="transmembrane region" description="Helical" evidence="6">
    <location>
        <begin position="478"/>
        <end position="496"/>
    </location>
</feature>
<protein>
    <submittedName>
        <fullName evidence="7">Amino acid transporter</fullName>
    </submittedName>
</protein>
<feature type="transmembrane region" description="Helical" evidence="6">
    <location>
        <begin position="328"/>
        <end position="354"/>
    </location>
</feature>
<dbReference type="InterPro" id="IPR002293">
    <property type="entry name" value="AA/rel_permease1"/>
</dbReference>
<keyword evidence="3 6" id="KW-0812">Transmembrane</keyword>
<evidence type="ECO:0000313" key="8">
    <source>
        <dbReference type="Proteomes" id="UP000703269"/>
    </source>
</evidence>
<dbReference type="AlphaFoldDB" id="A0A9P3G008"/>
<dbReference type="GO" id="GO:0022857">
    <property type="term" value="F:transmembrane transporter activity"/>
    <property type="evidence" value="ECO:0007669"/>
    <property type="project" value="InterPro"/>
</dbReference>
<dbReference type="GO" id="GO:0016020">
    <property type="term" value="C:membrane"/>
    <property type="evidence" value="ECO:0007669"/>
    <property type="project" value="UniProtKB-SubCell"/>
</dbReference>
<feature type="transmembrane region" description="Helical" evidence="6">
    <location>
        <begin position="123"/>
        <end position="147"/>
    </location>
</feature>
<evidence type="ECO:0000256" key="5">
    <source>
        <dbReference type="ARBA" id="ARBA00023136"/>
    </source>
</evidence>
<evidence type="ECO:0000256" key="1">
    <source>
        <dbReference type="ARBA" id="ARBA00004141"/>
    </source>
</evidence>
<feature type="transmembrane region" description="Helical" evidence="6">
    <location>
        <begin position="79"/>
        <end position="102"/>
    </location>
</feature>
<feature type="transmembrane region" description="Helical" evidence="6">
    <location>
        <begin position="42"/>
        <end position="67"/>
    </location>
</feature>
<feature type="transmembrane region" description="Helical" evidence="6">
    <location>
        <begin position="276"/>
        <end position="297"/>
    </location>
</feature>
<dbReference type="OrthoDB" id="10054429at2759"/>
<proteinExistence type="predicted"/>
<feature type="transmembrane region" description="Helical" evidence="6">
    <location>
        <begin position="237"/>
        <end position="256"/>
    </location>
</feature>
<feature type="transmembrane region" description="Helical" evidence="6">
    <location>
        <begin position="167"/>
        <end position="186"/>
    </location>
</feature>
<evidence type="ECO:0000256" key="6">
    <source>
        <dbReference type="SAM" id="Phobius"/>
    </source>
</evidence>
<dbReference type="Pfam" id="PF13520">
    <property type="entry name" value="AA_permease_2"/>
    <property type="match status" value="1"/>
</dbReference>
<keyword evidence="2" id="KW-0813">Transport</keyword>
<evidence type="ECO:0000256" key="3">
    <source>
        <dbReference type="ARBA" id="ARBA00022692"/>
    </source>
</evidence>
<keyword evidence="4 6" id="KW-1133">Transmembrane helix</keyword>